<gene>
    <name evidence="2" type="ORF">DEO72_LG6g1107</name>
</gene>
<evidence type="ECO:0000256" key="1">
    <source>
        <dbReference type="SAM" id="MobiDB-lite"/>
    </source>
</evidence>
<organism evidence="2 3">
    <name type="scientific">Vigna unguiculata</name>
    <name type="common">Cowpea</name>
    <dbReference type="NCBI Taxonomy" id="3917"/>
    <lineage>
        <taxon>Eukaryota</taxon>
        <taxon>Viridiplantae</taxon>
        <taxon>Streptophyta</taxon>
        <taxon>Embryophyta</taxon>
        <taxon>Tracheophyta</taxon>
        <taxon>Spermatophyta</taxon>
        <taxon>Magnoliopsida</taxon>
        <taxon>eudicotyledons</taxon>
        <taxon>Gunneridae</taxon>
        <taxon>Pentapetalae</taxon>
        <taxon>rosids</taxon>
        <taxon>fabids</taxon>
        <taxon>Fabales</taxon>
        <taxon>Fabaceae</taxon>
        <taxon>Papilionoideae</taxon>
        <taxon>50 kb inversion clade</taxon>
        <taxon>NPAAA clade</taxon>
        <taxon>indigoferoid/millettioid clade</taxon>
        <taxon>Phaseoleae</taxon>
        <taxon>Vigna</taxon>
    </lineage>
</organism>
<sequence length="160" mass="17715">MNFEGKSIVECGFLAIGKKFWVVSAHLAQARAARLGEDSRKCEVVLEGLAQARSPCFERQSTSGRREARDVVLSEERSRPSEMSSPKLDFVRNFGSTLAQARKLSLSETGLVHGWWLACDGMNGEVHTRLLSYGDTSEVRRVGLRAGRFVEVGPRAGRFV</sequence>
<proteinExistence type="predicted"/>
<dbReference type="EMBL" id="CP039350">
    <property type="protein sequence ID" value="QCD96405.1"/>
    <property type="molecule type" value="Genomic_DNA"/>
</dbReference>
<evidence type="ECO:0000313" key="2">
    <source>
        <dbReference type="EMBL" id="QCD96405.1"/>
    </source>
</evidence>
<feature type="compositionally biased region" description="Basic and acidic residues" evidence="1">
    <location>
        <begin position="64"/>
        <end position="80"/>
    </location>
</feature>
<dbReference type="AlphaFoldDB" id="A0A4D6M5D0"/>
<name>A0A4D6M5D0_VIGUN</name>
<feature type="region of interest" description="Disordered" evidence="1">
    <location>
        <begin position="60"/>
        <end position="84"/>
    </location>
</feature>
<keyword evidence="3" id="KW-1185">Reference proteome</keyword>
<accession>A0A4D6M5D0</accession>
<evidence type="ECO:0000313" key="3">
    <source>
        <dbReference type="Proteomes" id="UP000501690"/>
    </source>
</evidence>
<dbReference type="Proteomes" id="UP000501690">
    <property type="component" value="Linkage Group LG6"/>
</dbReference>
<reference evidence="2 3" key="1">
    <citation type="submission" date="2019-04" db="EMBL/GenBank/DDBJ databases">
        <title>An improved genome assembly and genetic linkage map for asparagus bean, Vigna unguiculata ssp. sesquipedialis.</title>
        <authorList>
            <person name="Xia Q."/>
            <person name="Zhang R."/>
            <person name="Dong Y."/>
        </authorList>
    </citation>
    <scope>NUCLEOTIDE SEQUENCE [LARGE SCALE GENOMIC DNA]</scope>
    <source>
        <tissue evidence="2">Leaf</tissue>
    </source>
</reference>
<protein>
    <submittedName>
        <fullName evidence="2">Uncharacterized protein</fullName>
    </submittedName>
</protein>